<organism evidence="1">
    <name type="scientific">marine metagenome</name>
    <dbReference type="NCBI Taxonomy" id="408172"/>
    <lineage>
        <taxon>unclassified sequences</taxon>
        <taxon>metagenomes</taxon>
        <taxon>ecological metagenomes</taxon>
    </lineage>
</organism>
<proteinExistence type="predicted"/>
<reference evidence="1" key="1">
    <citation type="submission" date="2018-05" db="EMBL/GenBank/DDBJ databases">
        <authorList>
            <person name="Lanie J.A."/>
            <person name="Ng W.-L."/>
            <person name="Kazmierczak K.M."/>
            <person name="Andrzejewski T.M."/>
            <person name="Davidsen T.M."/>
            <person name="Wayne K.J."/>
            <person name="Tettelin H."/>
            <person name="Glass J.I."/>
            <person name="Rusch D."/>
            <person name="Podicherti R."/>
            <person name="Tsui H.-C.T."/>
            <person name="Winkler M.E."/>
        </authorList>
    </citation>
    <scope>NUCLEOTIDE SEQUENCE</scope>
</reference>
<protein>
    <submittedName>
        <fullName evidence="1">Uncharacterized protein</fullName>
    </submittedName>
</protein>
<dbReference type="EMBL" id="UINC01053834">
    <property type="protein sequence ID" value="SVB70837.1"/>
    <property type="molecule type" value="Genomic_DNA"/>
</dbReference>
<evidence type="ECO:0000313" key="1">
    <source>
        <dbReference type="EMBL" id="SVB70837.1"/>
    </source>
</evidence>
<accession>A0A382G8E9</accession>
<name>A0A382G8E9_9ZZZZ</name>
<gene>
    <name evidence="1" type="ORF">METZ01_LOCUS223691</name>
</gene>
<dbReference type="AlphaFoldDB" id="A0A382G8E9"/>
<sequence>MNKTEYGTKVFERSVMVKAFYHSNINSGVSF</sequence>